<dbReference type="EMBL" id="GEDC01017092">
    <property type="protein sequence ID" value="JAS20206.1"/>
    <property type="molecule type" value="Transcribed_RNA"/>
</dbReference>
<evidence type="ECO:0008006" key="2">
    <source>
        <dbReference type="Google" id="ProtNLM"/>
    </source>
</evidence>
<name>A0A1B6D3I1_9HEMI</name>
<protein>
    <recommendedName>
        <fullName evidence="2">Protein SSUH2 homolog</fullName>
    </recommendedName>
</protein>
<dbReference type="AlphaFoldDB" id="A0A1B6D3I1"/>
<dbReference type="PANTHER" id="PTHR48465:SF1">
    <property type="entry name" value="PROTEIN SSUH2 HOMOLOG"/>
    <property type="match status" value="1"/>
</dbReference>
<dbReference type="InterPro" id="IPR052789">
    <property type="entry name" value="SSUH2_homolog"/>
</dbReference>
<reference evidence="1" key="1">
    <citation type="submission" date="2015-12" db="EMBL/GenBank/DDBJ databases">
        <title>De novo transcriptome assembly of four potential Pierce s Disease insect vectors from Arizona vineyards.</title>
        <authorList>
            <person name="Tassone E.E."/>
        </authorList>
    </citation>
    <scope>NUCLEOTIDE SEQUENCE</scope>
</reference>
<evidence type="ECO:0000313" key="1">
    <source>
        <dbReference type="EMBL" id="JAS20206.1"/>
    </source>
</evidence>
<dbReference type="PANTHER" id="PTHR48465">
    <property type="entry name" value="PROTEIN SSUH2 HOMOLOG"/>
    <property type="match status" value="1"/>
</dbReference>
<sequence>MPAPRRPSMVSYSASRRNSSVKEFAIGYNGSDGIHTTPALELMDVIPGYENLSFEPESVPPPMESIKKEGKETSRKAVCTPCPEITEQQLRAALVLHVGKHCCYSQDAAKTLKMTSIQPSSAFHYQLETYTEQRENSWAFIPFSGNTDIDTSDKGPAPLPWDIPVKSSGMFENEMKTIWVPHTSSVKYCFRCNSAGSSQCLECYGKGWVRCLYCNGDGFSSEYDFKDRCFHCRSSTHGFGRLDCLQCKATGKLECPACDGAGFLLYYIRLIITWKTNKSEFIKKSVTLPEELVKSVSGEEVFSEVGIEVLPIVEFPDATIITASTQLLQEHCAKYSNQKILMQRQHVRIVPITSIKYEWRRKTGQFFVCGKENKVYAPDYPQTCCWGCHIL</sequence>
<accession>A0A1B6D3I1</accession>
<gene>
    <name evidence="1" type="ORF">g.881</name>
</gene>
<proteinExistence type="predicted"/>
<organism evidence="1">
    <name type="scientific">Clastoptera arizonana</name>
    <name type="common">Arizona spittle bug</name>
    <dbReference type="NCBI Taxonomy" id="38151"/>
    <lineage>
        <taxon>Eukaryota</taxon>
        <taxon>Metazoa</taxon>
        <taxon>Ecdysozoa</taxon>
        <taxon>Arthropoda</taxon>
        <taxon>Hexapoda</taxon>
        <taxon>Insecta</taxon>
        <taxon>Pterygota</taxon>
        <taxon>Neoptera</taxon>
        <taxon>Paraneoptera</taxon>
        <taxon>Hemiptera</taxon>
        <taxon>Auchenorrhyncha</taxon>
        <taxon>Cercopoidea</taxon>
        <taxon>Clastopteridae</taxon>
        <taxon>Clastoptera</taxon>
    </lineage>
</organism>